<dbReference type="PANTHER" id="PTHR46300">
    <property type="entry name" value="P450, PUTATIVE (EUROFUNG)-RELATED-RELATED"/>
    <property type="match status" value="1"/>
</dbReference>
<evidence type="ECO:0000313" key="9">
    <source>
        <dbReference type="Proteomes" id="UP001583177"/>
    </source>
</evidence>
<evidence type="ECO:0000256" key="6">
    <source>
        <dbReference type="RuleBase" id="RU000461"/>
    </source>
</evidence>
<dbReference type="SUPFAM" id="SSF48264">
    <property type="entry name" value="Cytochrome P450"/>
    <property type="match status" value="1"/>
</dbReference>
<evidence type="ECO:0000256" key="1">
    <source>
        <dbReference type="ARBA" id="ARBA00010617"/>
    </source>
</evidence>
<accession>A0ABR3WDT1</accession>
<organism evidence="8 9">
    <name type="scientific">Diaporthe australafricana</name>
    <dbReference type="NCBI Taxonomy" id="127596"/>
    <lineage>
        <taxon>Eukaryota</taxon>
        <taxon>Fungi</taxon>
        <taxon>Dikarya</taxon>
        <taxon>Ascomycota</taxon>
        <taxon>Pezizomycotina</taxon>
        <taxon>Sordariomycetes</taxon>
        <taxon>Sordariomycetidae</taxon>
        <taxon>Diaporthales</taxon>
        <taxon>Diaporthaceae</taxon>
        <taxon>Diaporthe</taxon>
    </lineage>
</organism>
<name>A0ABR3WDT1_9PEZI</name>
<dbReference type="Gene3D" id="1.10.630.10">
    <property type="entry name" value="Cytochrome P450"/>
    <property type="match status" value="1"/>
</dbReference>
<dbReference type="InterPro" id="IPR036396">
    <property type="entry name" value="Cyt_P450_sf"/>
</dbReference>
<dbReference type="PRINTS" id="PR00463">
    <property type="entry name" value="EP450I"/>
</dbReference>
<feature type="chain" id="PRO_5046932917" description="Cytochrome P450" evidence="7">
    <location>
        <begin position="26"/>
        <end position="574"/>
    </location>
</feature>
<proteinExistence type="inferred from homology"/>
<protein>
    <recommendedName>
        <fullName evidence="10">Cytochrome P450</fullName>
    </recommendedName>
</protein>
<evidence type="ECO:0000256" key="4">
    <source>
        <dbReference type="ARBA" id="ARBA00023004"/>
    </source>
</evidence>
<sequence length="574" mass="64628">MELIHYALVAIVLVLVACIRKLTRSSSQIASFPKGPKPIPYLGNLHQIPLTKSYLAFTAWSRSPSTSTDGIVGLHVGSSRIVVLNKWTQVRDLFDSRGKGAIYSDRPYFSIADYVIPNPPGTDLHLAFARYGAKWRRARRTVVEFLTEKEMDKLLSVQDAESSQMMWEFLGLSDGSVEGEDGLTAYHRYVLRYFGAVILASVFGLRGRDSDEKSRVARFFSIQNEWAGILDQGQTPPVEVFPWLKYVPDFLTPWKGWRERAQFLKTRQSRLYRELSAETEARVDAGKAQESFLGKLITSQRAAVKSGRDKDIYTQLEMDYIVGFLMEGGADTTAMAFETFILAMASNPELQTQVQAEIDQRFGQDEMPHRADEDKLPFLKACFLEAIRWRPPFPIGIPHANTSEDVYQGNFIPKASTVIANIWAISHDPDDFDDPDSYIPSRYLANRFGHRNKETDAESVGGAAGLDSAAVEAGEVSSAGRRQTYSFGAGRRVCAGQRMAENSSMMTMAKLMWSFDVVYAGVGKPDVNVQTAWKDSILTGPKPFPVKFVPRSEKKRDIIRQEWEKADQFLRKFE</sequence>
<dbReference type="EMBL" id="JAWRVE010000098">
    <property type="protein sequence ID" value="KAL1859534.1"/>
    <property type="molecule type" value="Genomic_DNA"/>
</dbReference>
<keyword evidence="3 6" id="KW-0560">Oxidoreductase</keyword>
<keyword evidence="6" id="KW-0349">Heme</keyword>
<evidence type="ECO:0000256" key="3">
    <source>
        <dbReference type="ARBA" id="ARBA00023002"/>
    </source>
</evidence>
<keyword evidence="4 6" id="KW-0408">Iron</keyword>
<evidence type="ECO:0008006" key="10">
    <source>
        <dbReference type="Google" id="ProtNLM"/>
    </source>
</evidence>
<evidence type="ECO:0000256" key="2">
    <source>
        <dbReference type="ARBA" id="ARBA00022723"/>
    </source>
</evidence>
<dbReference type="PANTHER" id="PTHR46300:SF2">
    <property type="entry name" value="CYTOCHROME P450 MONOOXYGENASE ALNH-RELATED"/>
    <property type="match status" value="1"/>
</dbReference>
<evidence type="ECO:0000256" key="5">
    <source>
        <dbReference type="ARBA" id="ARBA00023033"/>
    </source>
</evidence>
<dbReference type="Pfam" id="PF00067">
    <property type="entry name" value="p450"/>
    <property type="match status" value="1"/>
</dbReference>
<dbReference type="PROSITE" id="PS00086">
    <property type="entry name" value="CYTOCHROME_P450"/>
    <property type="match status" value="1"/>
</dbReference>
<dbReference type="Proteomes" id="UP001583177">
    <property type="component" value="Unassembled WGS sequence"/>
</dbReference>
<dbReference type="InterPro" id="IPR001128">
    <property type="entry name" value="Cyt_P450"/>
</dbReference>
<evidence type="ECO:0000256" key="7">
    <source>
        <dbReference type="SAM" id="SignalP"/>
    </source>
</evidence>
<keyword evidence="9" id="KW-1185">Reference proteome</keyword>
<feature type="signal peptide" evidence="7">
    <location>
        <begin position="1"/>
        <end position="25"/>
    </location>
</feature>
<keyword evidence="7" id="KW-0732">Signal</keyword>
<dbReference type="InterPro" id="IPR050364">
    <property type="entry name" value="Cytochrome_P450_fung"/>
</dbReference>
<keyword evidence="5 6" id="KW-0503">Monooxygenase</keyword>
<evidence type="ECO:0000313" key="8">
    <source>
        <dbReference type="EMBL" id="KAL1859534.1"/>
    </source>
</evidence>
<dbReference type="InterPro" id="IPR017972">
    <property type="entry name" value="Cyt_P450_CS"/>
</dbReference>
<reference evidence="8 9" key="1">
    <citation type="journal article" date="2024" name="IMA Fungus">
        <title>IMA Genome - F19 : A genome assembly and annotation guide to empower mycologists, including annotated draft genome sequences of Ceratocystis pirilliformis, Diaporthe australafricana, Fusarium ophioides, Paecilomyces lecythidis, and Sporothrix stenoceras.</title>
        <authorList>
            <person name="Aylward J."/>
            <person name="Wilson A.M."/>
            <person name="Visagie C.M."/>
            <person name="Spraker J."/>
            <person name="Barnes I."/>
            <person name="Buitendag C."/>
            <person name="Ceriani C."/>
            <person name="Del Mar Angel L."/>
            <person name="du Plessis D."/>
            <person name="Fuchs T."/>
            <person name="Gasser K."/>
            <person name="Kramer D."/>
            <person name="Li W."/>
            <person name="Munsamy K."/>
            <person name="Piso A."/>
            <person name="Price J.L."/>
            <person name="Sonnekus B."/>
            <person name="Thomas C."/>
            <person name="van der Nest A."/>
            <person name="van Dijk A."/>
            <person name="van Heerden A."/>
            <person name="van Vuuren N."/>
            <person name="Yilmaz N."/>
            <person name="Duong T.A."/>
            <person name="van der Merwe N.A."/>
            <person name="Wingfield M.J."/>
            <person name="Wingfield B.D."/>
        </authorList>
    </citation>
    <scope>NUCLEOTIDE SEQUENCE [LARGE SCALE GENOMIC DNA]</scope>
    <source>
        <strain evidence="8 9">CMW 18300</strain>
    </source>
</reference>
<dbReference type="InterPro" id="IPR002401">
    <property type="entry name" value="Cyt_P450_E_grp-I"/>
</dbReference>
<keyword evidence="2 6" id="KW-0479">Metal-binding</keyword>
<comment type="similarity">
    <text evidence="1 6">Belongs to the cytochrome P450 family.</text>
</comment>
<comment type="caution">
    <text evidence="8">The sequence shown here is derived from an EMBL/GenBank/DDBJ whole genome shotgun (WGS) entry which is preliminary data.</text>
</comment>
<gene>
    <name evidence="8" type="ORF">Daus18300_009535</name>
</gene>